<dbReference type="EMBL" id="LT907975">
    <property type="protein sequence ID" value="SOB57052.1"/>
    <property type="molecule type" value="Genomic_DNA"/>
</dbReference>
<dbReference type="AlphaFoldDB" id="A0A2C8F3W0"/>
<dbReference type="OrthoDB" id="5396767at2"/>
<evidence type="ECO:0000313" key="1">
    <source>
        <dbReference type="EMBL" id="SOB57052.1"/>
    </source>
</evidence>
<dbReference type="KEGG" id="pprf:DPRO_0173"/>
<proteinExistence type="predicted"/>
<gene>
    <name evidence="1" type="ORF">DPRO_0173</name>
</gene>
<accession>A0A2C8F3W0</accession>
<sequence>MKNIDCLSLKMKSESRAAWNYILQKGFWIVGPAGNSVRDFVKKTLGYDDDILDEQVRTIFLNNSPVDSIDGVYVEEGAKLALGGAMPGLVGIVMGRDNPYKEFRSGISCKETEGAGGSSQQVRVFLKIFSTLAVATGTDILTKGLELKAETLRDFLEKQKVHLLNPEVLTSLDSTDDAPIRFTVEFKN</sequence>
<dbReference type="RefSeq" id="WP_097010367.1">
    <property type="nucleotide sequence ID" value="NZ_LT907975.1"/>
</dbReference>
<evidence type="ECO:0000313" key="2">
    <source>
        <dbReference type="Proteomes" id="UP000219215"/>
    </source>
</evidence>
<reference evidence="2" key="1">
    <citation type="submission" date="2017-09" db="EMBL/GenBank/DDBJ databases">
        <authorList>
            <person name="Regsiter A."/>
            <person name="William W."/>
        </authorList>
    </citation>
    <scope>NUCLEOTIDE SEQUENCE [LARGE SCALE GENOMIC DNA]</scope>
    <source>
        <strain evidence="2">500-1</strain>
    </source>
</reference>
<keyword evidence="2" id="KW-1185">Reference proteome</keyword>
<dbReference type="Proteomes" id="UP000219215">
    <property type="component" value="Chromosome DPRO"/>
</dbReference>
<name>A0A2C8F3W0_9BACT</name>
<protein>
    <submittedName>
        <fullName evidence="1">Uncharacterized protein</fullName>
    </submittedName>
</protein>
<organism evidence="1 2">
    <name type="scientific">Pseudodesulfovibrio profundus</name>
    <dbReference type="NCBI Taxonomy" id="57320"/>
    <lineage>
        <taxon>Bacteria</taxon>
        <taxon>Pseudomonadati</taxon>
        <taxon>Thermodesulfobacteriota</taxon>
        <taxon>Desulfovibrionia</taxon>
        <taxon>Desulfovibrionales</taxon>
        <taxon>Desulfovibrionaceae</taxon>
    </lineage>
</organism>